<feature type="region of interest" description="Disordered" evidence="6">
    <location>
        <begin position="1"/>
        <end position="54"/>
    </location>
</feature>
<feature type="compositionally biased region" description="Basic residues" evidence="6">
    <location>
        <begin position="19"/>
        <end position="28"/>
    </location>
</feature>
<dbReference type="SUPFAM" id="SSF48452">
    <property type="entry name" value="TPR-like"/>
    <property type="match status" value="2"/>
</dbReference>
<dbReference type="AlphaFoldDB" id="A0A3Q4N3L4"/>
<keyword evidence="7" id="KW-0472">Membrane</keyword>
<dbReference type="Gene3D" id="1.25.40.10">
    <property type="entry name" value="Tetratricopeptide repeat domain"/>
    <property type="match status" value="2"/>
</dbReference>
<dbReference type="OMA" id="MYKEDSH"/>
<evidence type="ECO:0000259" key="8">
    <source>
        <dbReference type="Pfam" id="PF13877"/>
    </source>
</evidence>
<dbReference type="InterPro" id="IPR019734">
    <property type="entry name" value="TPR_rpt"/>
</dbReference>
<dbReference type="PROSITE" id="PS50293">
    <property type="entry name" value="TPR_REGION"/>
    <property type="match status" value="1"/>
</dbReference>
<dbReference type="PROSITE" id="PS50005">
    <property type="entry name" value="TPR"/>
    <property type="match status" value="2"/>
</dbReference>
<dbReference type="Proteomes" id="UP000261580">
    <property type="component" value="Unassembled WGS sequence"/>
</dbReference>
<keyword evidence="1" id="KW-0677">Repeat</keyword>
<dbReference type="GO" id="GO:0101031">
    <property type="term" value="C:protein folding chaperone complex"/>
    <property type="evidence" value="ECO:0007669"/>
    <property type="project" value="TreeGrafter"/>
</dbReference>
<feature type="region of interest" description="Disordered" evidence="6">
    <location>
        <begin position="69"/>
        <end position="93"/>
    </location>
</feature>
<keyword evidence="10" id="KW-1185">Reference proteome</keyword>
<evidence type="ECO:0000256" key="7">
    <source>
        <dbReference type="SAM" id="Phobius"/>
    </source>
</evidence>
<dbReference type="Ensembl" id="ENSNBRT00000026755.1">
    <property type="protein sequence ID" value="ENSNBRP00000026064.1"/>
    <property type="gene ID" value="ENSNBRG00000019925.1"/>
</dbReference>
<organism evidence="9 10">
    <name type="scientific">Neolamprologus brichardi</name>
    <name type="common">Fairy cichlid</name>
    <name type="synonym">Lamprologus brichardi</name>
    <dbReference type="NCBI Taxonomy" id="32507"/>
    <lineage>
        <taxon>Eukaryota</taxon>
        <taxon>Metazoa</taxon>
        <taxon>Chordata</taxon>
        <taxon>Craniata</taxon>
        <taxon>Vertebrata</taxon>
        <taxon>Euteleostomi</taxon>
        <taxon>Actinopterygii</taxon>
        <taxon>Neopterygii</taxon>
        <taxon>Teleostei</taxon>
        <taxon>Neoteleostei</taxon>
        <taxon>Acanthomorphata</taxon>
        <taxon>Ovalentaria</taxon>
        <taxon>Cichlomorphae</taxon>
        <taxon>Cichliformes</taxon>
        <taxon>Cichlidae</taxon>
        <taxon>African cichlids</taxon>
        <taxon>Pseudocrenilabrinae</taxon>
        <taxon>Lamprologini</taxon>
        <taxon>Neolamprologus</taxon>
    </lineage>
</organism>
<dbReference type="InterPro" id="IPR025986">
    <property type="entry name" value="RPAP3-like_C"/>
</dbReference>
<feature type="repeat" description="TPR" evidence="5">
    <location>
        <begin position="158"/>
        <end position="191"/>
    </location>
</feature>
<evidence type="ECO:0000256" key="6">
    <source>
        <dbReference type="SAM" id="MobiDB-lite"/>
    </source>
</evidence>
<keyword evidence="7" id="KW-0812">Transmembrane</keyword>
<feature type="compositionally biased region" description="Basic and acidic residues" evidence="6">
    <location>
        <begin position="29"/>
        <end position="46"/>
    </location>
</feature>
<evidence type="ECO:0000256" key="1">
    <source>
        <dbReference type="ARBA" id="ARBA00022737"/>
    </source>
</evidence>
<dbReference type="Pfam" id="PF13877">
    <property type="entry name" value="RPAP3_C"/>
    <property type="match status" value="1"/>
</dbReference>
<feature type="compositionally biased region" description="Acidic residues" evidence="6">
    <location>
        <begin position="70"/>
        <end position="90"/>
    </location>
</feature>
<comment type="similarity">
    <text evidence="3">Belongs to the RPAP3 family.</text>
</comment>
<reference evidence="9" key="2">
    <citation type="submission" date="2025-09" db="UniProtKB">
        <authorList>
            <consortium name="Ensembl"/>
        </authorList>
    </citation>
    <scope>IDENTIFICATION</scope>
</reference>
<evidence type="ECO:0000256" key="4">
    <source>
        <dbReference type="ARBA" id="ARBA00040133"/>
    </source>
</evidence>
<protein>
    <recommendedName>
        <fullName evidence="4">RNA polymerase II-associated protein 3</fullName>
    </recommendedName>
</protein>
<dbReference type="PANTHER" id="PTHR46423:SF1">
    <property type="entry name" value="RNA POLYMERASE II-ASSOCIATED PROTEIN 3"/>
    <property type="match status" value="1"/>
</dbReference>
<sequence>KLESLRTKTLPPVRNRDYRAKKREKKKKKEEEVTGDGDTKTEEAKQASRIKSSDYQSWDKFDVEKVLEEMDKEEDCPAESNESDSEEAAVDPEKALAEKEKVDIICEALKKGKIDVVLYRPITINPMCCYRVRHRVLQGYAVAESDCNLAIALDSKYFKAYARRGAARFALKKYEPALEDYEMVLKLEPDNTEAQNEIKKIREVAAVASKAAEPLEAPAVDPDQQRRIEEQQRRQEAVFQKDRGNAYFKEGKYEAAVECYTRGMEADHMNVLLPANRAMAYLKLEKFKEAEEDCTKAIFLDITYSKAFARRGTARVALGRLEEARQGAAVIGSQMRTVQPIDKPTHLRSTVSSKSEIVVFVLAFFFFVLCFYVQQIKSEAYAKIFHNSLEPDILNLILRTLHDFYMKNEEPAVILETLRSLASVRRFDMAVMFMSSPEKKVLKELFDFLHQADLDRSSITALQKKYGV</sequence>
<dbReference type="GeneTree" id="ENSGT00940000156749"/>
<dbReference type="Pfam" id="PF00515">
    <property type="entry name" value="TPR_1"/>
    <property type="match status" value="1"/>
</dbReference>
<evidence type="ECO:0000256" key="2">
    <source>
        <dbReference type="ARBA" id="ARBA00022803"/>
    </source>
</evidence>
<evidence type="ECO:0000313" key="10">
    <source>
        <dbReference type="Proteomes" id="UP000261580"/>
    </source>
</evidence>
<reference evidence="9" key="1">
    <citation type="submission" date="2025-08" db="UniProtKB">
        <authorList>
            <consortium name="Ensembl"/>
        </authorList>
    </citation>
    <scope>IDENTIFICATION</scope>
</reference>
<feature type="domain" description="RNA-polymerase II-associated protein 3-like C-terminal" evidence="8">
    <location>
        <begin position="370"/>
        <end position="439"/>
    </location>
</feature>
<dbReference type="Pfam" id="PF13181">
    <property type="entry name" value="TPR_8"/>
    <property type="match status" value="2"/>
</dbReference>
<dbReference type="Bgee" id="ENSNBRG00000019925">
    <property type="expression patterns" value="Expressed in testis and 6 other cell types or tissues"/>
</dbReference>
<evidence type="ECO:0000256" key="5">
    <source>
        <dbReference type="PROSITE-ProRule" id="PRU00339"/>
    </source>
</evidence>
<accession>A0A3Q4N3L4</accession>
<dbReference type="SMART" id="SM00028">
    <property type="entry name" value="TPR"/>
    <property type="match status" value="3"/>
</dbReference>
<dbReference type="InterPro" id="IPR051966">
    <property type="entry name" value="RPAP3"/>
</dbReference>
<evidence type="ECO:0000256" key="3">
    <source>
        <dbReference type="ARBA" id="ARBA00038275"/>
    </source>
</evidence>
<keyword evidence="2 5" id="KW-0802">TPR repeat</keyword>
<dbReference type="PANTHER" id="PTHR46423">
    <property type="entry name" value="RNA POLYMERASE II-ASSOCIATED PROTEIN 3"/>
    <property type="match status" value="1"/>
</dbReference>
<feature type="repeat" description="TPR" evidence="5">
    <location>
        <begin position="237"/>
        <end position="270"/>
    </location>
</feature>
<dbReference type="InterPro" id="IPR011990">
    <property type="entry name" value="TPR-like_helical_dom_sf"/>
</dbReference>
<feature type="transmembrane region" description="Helical" evidence="7">
    <location>
        <begin position="357"/>
        <end position="373"/>
    </location>
</feature>
<proteinExistence type="inferred from homology"/>
<keyword evidence="7" id="KW-1133">Transmembrane helix</keyword>
<evidence type="ECO:0000313" key="9">
    <source>
        <dbReference type="Ensembl" id="ENSNBRP00000026064.1"/>
    </source>
</evidence>
<name>A0A3Q4N3L4_NEOBR</name>